<dbReference type="Proteomes" id="UP000285023">
    <property type="component" value="Unassembled WGS sequence"/>
</dbReference>
<dbReference type="OrthoDB" id="9769898at2"/>
<sequence>MTRTTGFPRARVQREVQRFCESIGQACSYKIGHLAWQLAREKAQKALGPEFDLKRFHEVLKDGAMPLTILEPRIAERTEAAKRT</sequence>
<reference evidence="1 2" key="1">
    <citation type="submission" date="2018-09" db="EMBL/GenBank/DDBJ databases">
        <title>Sphingomonas sp. DAC4.</title>
        <authorList>
            <person name="Seo T."/>
        </authorList>
    </citation>
    <scope>NUCLEOTIDE SEQUENCE [LARGE SCALE GENOMIC DNA]</scope>
    <source>
        <strain evidence="1 2">DAC4</strain>
    </source>
</reference>
<dbReference type="PANTHER" id="PTHR33361:SF2">
    <property type="entry name" value="DUF885 DOMAIN-CONTAINING PROTEIN"/>
    <property type="match status" value="1"/>
</dbReference>
<dbReference type="AlphaFoldDB" id="A0A418PZS0"/>
<organism evidence="1 2">
    <name type="scientific">Sphingomonas edaphi</name>
    <dbReference type="NCBI Taxonomy" id="2315689"/>
    <lineage>
        <taxon>Bacteria</taxon>
        <taxon>Pseudomonadati</taxon>
        <taxon>Pseudomonadota</taxon>
        <taxon>Alphaproteobacteria</taxon>
        <taxon>Sphingomonadales</taxon>
        <taxon>Sphingomonadaceae</taxon>
        <taxon>Sphingomonas</taxon>
    </lineage>
</organism>
<keyword evidence="2" id="KW-1185">Reference proteome</keyword>
<protein>
    <submittedName>
        <fullName evidence="1">DUF885 family protein</fullName>
    </submittedName>
</protein>
<comment type="caution">
    <text evidence="1">The sequence shown here is derived from an EMBL/GenBank/DDBJ whole genome shotgun (WGS) entry which is preliminary data.</text>
</comment>
<accession>A0A418PZS0</accession>
<dbReference type="Pfam" id="PF05960">
    <property type="entry name" value="DUF885"/>
    <property type="match status" value="1"/>
</dbReference>
<name>A0A418PZS0_9SPHN</name>
<evidence type="ECO:0000313" key="1">
    <source>
        <dbReference type="EMBL" id="RIX29247.1"/>
    </source>
</evidence>
<dbReference type="RefSeq" id="WP_119533135.1">
    <property type="nucleotide sequence ID" value="NZ_QXTF01000002.1"/>
</dbReference>
<evidence type="ECO:0000313" key="2">
    <source>
        <dbReference type="Proteomes" id="UP000285023"/>
    </source>
</evidence>
<gene>
    <name evidence="1" type="ORF">D3M59_08060</name>
</gene>
<dbReference type="PANTHER" id="PTHR33361">
    <property type="entry name" value="GLR0591 PROTEIN"/>
    <property type="match status" value="1"/>
</dbReference>
<proteinExistence type="predicted"/>
<dbReference type="EMBL" id="QXTF01000002">
    <property type="protein sequence ID" value="RIX29247.1"/>
    <property type="molecule type" value="Genomic_DNA"/>
</dbReference>
<dbReference type="InterPro" id="IPR010281">
    <property type="entry name" value="DUF885"/>
</dbReference>